<name>A0A2U2N9D9_9BIFI</name>
<keyword evidence="2" id="KW-0472">Membrane</keyword>
<accession>A0A2U2N9D9</accession>
<keyword evidence="4" id="KW-1185">Reference proteome</keyword>
<gene>
    <name evidence="3" type="ORF">DF196_07030</name>
</gene>
<feature type="transmembrane region" description="Helical" evidence="2">
    <location>
        <begin position="40"/>
        <end position="62"/>
    </location>
</feature>
<feature type="transmembrane region" description="Helical" evidence="2">
    <location>
        <begin position="7"/>
        <end position="28"/>
    </location>
</feature>
<comment type="caution">
    <text evidence="3">The sequence shown here is derived from an EMBL/GenBank/DDBJ whole genome shotgun (WGS) entry which is preliminary data.</text>
</comment>
<feature type="region of interest" description="Disordered" evidence="1">
    <location>
        <begin position="76"/>
        <end position="110"/>
    </location>
</feature>
<feature type="compositionally biased region" description="Basic residues" evidence="1">
    <location>
        <begin position="94"/>
        <end position="110"/>
    </location>
</feature>
<keyword evidence="2" id="KW-0812">Transmembrane</keyword>
<keyword evidence="2" id="KW-1133">Transmembrane helix</keyword>
<evidence type="ECO:0000313" key="4">
    <source>
        <dbReference type="Proteomes" id="UP000245876"/>
    </source>
</evidence>
<reference evidence="3 4" key="1">
    <citation type="journal article" date="2018" name="Int. J. Syst. Evol. Microbiol.">
        <title>Bifidobacterium callitrichidarum sp. nov. from the faeces of the emperor tamarin (Saguinus imperator).</title>
        <authorList>
            <person name="Modesto M."/>
            <person name="Michelini S."/>
            <person name="Sansosti M.C."/>
            <person name="De Filippo C."/>
            <person name="Cavalieri D."/>
            <person name="Qvirist L."/>
            <person name="Andlid T."/>
            <person name="Spiezio C."/>
            <person name="Sandri C."/>
            <person name="Pascarelli S."/>
            <person name="Sgorbati B."/>
            <person name="Mattarelli P."/>
        </authorList>
    </citation>
    <scope>NUCLEOTIDE SEQUENCE [LARGE SCALE GENOMIC DNA]</scope>
    <source>
        <strain evidence="3 4">TRI 5</strain>
    </source>
</reference>
<protein>
    <submittedName>
        <fullName evidence="3">Uncharacterized protein</fullName>
    </submittedName>
</protein>
<organism evidence="3 4">
    <name type="scientific">Bifidobacterium callitrichidarum</name>
    <dbReference type="NCBI Taxonomy" id="2052941"/>
    <lineage>
        <taxon>Bacteria</taxon>
        <taxon>Bacillati</taxon>
        <taxon>Actinomycetota</taxon>
        <taxon>Actinomycetes</taxon>
        <taxon>Bifidobacteriales</taxon>
        <taxon>Bifidobacteriaceae</taxon>
        <taxon>Bifidobacterium</taxon>
    </lineage>
</organism>
<proteinExistence type="predicted"/>
<dbReference type="AlphaFoldDB" id="A0A2U2N9D9"/>
<evidence type="ECO:0000313" key="3">
    <source>
        <dbReference type="EMBL" id="PWG65680.1"/>
    </source>
</evidence>
<sequence length="110" mass="12783">MNLRTALLRTLLAVGIFIASIIYMSVIVPKDGQIDLRESLVTVLSLLFALLVLIHAWWSLIWNKIMLHREKRRQAKQAASEQARQDQYLEKAAQKKTSKKTRKQGKRRNK</sequence>
<feature type="compositionally biased region" description="Basic and acidic residues" evidence="1">
    <location>
        <begin position="83"/>
        <end position="93"/>
    </location>
</feature>
<evidence type="ECO:0000256" key="1">
    <source>
        <dbReference type="SAM" id="MobiDB-lite"/>
    </source>
</evidence>
<evidence type="ECO:0000256" key="2">
    <source>
        <dbReference type="SAM" id="Phobius"/>
    </source>
</evidence>
<dbReference type="EMBL" id="QFFM01000012">
    <property type="protein sequence ID" value="PWG65680.1"/>
    <property type="molecule type" value="Genomic_DNA"/>
</dbReference>
<dbReference type="Proteomes" id="UP000245876">
    <property type="component" value="Unassembled WGS sequence"/>
</dbReference>